<dbReference type="Proteomes" id="UP000594263">
    <property type="component" value="Unplaced"/>
</dbReference>
<reference evidence="1" key="1">
    <citation type="submission" date="2021-01" db="UniProtKB">
        <authorList>
            <consortium name="EnsemblPlants"/>
        </authorList>
    </citation>
    <scope>IDENTIFICATION</scope>
</reference>
<evidence type="ECO:0000313" key="1">
    <source>
        <dbReference type="EnsemblPlants" id="Kaladp0844s0016.1.v1.1"/>
    </source>
</evidence>
<dbReference type="AlphaFoldDB" id="A0A7N0VG90"/>
<evidence type="ECO:0000313" key="2">
    <source>
        <dbReference type="Proteomes" id="UP000594263"/>
    </source>
</evidence>
<dbReference type="EnsemblPlants" id="Kaladp0844s0016.1.v1.1">
    <property type="protein sequence ID" value="Kaladp0844s0016.1.v1.1"/>
    <property type="gene ID" value="Kaladp0844s0016.v1.1"/>
</dbReference>
<sequence>MLPHSYTIDSQSKSQDLSAEILAASSPLQISAACNSLHTFLRHISPDQSRWFFSIAFPTLIAKLFGFDDSSKQAPSAGWIDAISSANDADLAGKVFGLLSPDGALMSLISAVDRLSLVKYVFPTERLPEWVRYLLSSEQSSRVVTEICPLFRDRVKEEMIKGSEFQVRLNVFEYYMFWFAYYPVCRGKSENSRCVSVQRVSKFRLENWTSSFPGFSSSSSRRGAESKAECNLYMWLLYAYLRKFVPAYDLNVHQPYRSSIRHYPSNYDGSVMMQAEFVVSTFVHFWLVDNDFSPLPVSVCKSFGFSFSLHSVLGETPPVSGLGELVKLFVKYVNMSFVAAAEGPDVVESTESLRFKALSTASFDASNLRDVWLVPAGVLSPTSFNVMIQRAVYRFILRTFLFCPVDTSIKNASEVFSVWITYIEPWKIISESFAEFDALMDGSLKNKKVEDRQQLTSFGYSAGWRDYVLSNYLFYSSLVMHFIGFAHKFLHANPEAVVQMMLKVMNVLTGTKELTDLIREMDAVFHSKAIGSGKSMLSSLYKYVPSICEQLQDWEDGLCESDADGSFLHENWNRDLRLFSDGEDGGQQLLQLFILRAEYELQATSGDSQSTGLKCIDSLKSQISYIFGNQVMSPKSVKENVHENINDRHELFKPRKVGKSTLGDVRYKGDWMRRPASGDEVAWLADLLVRLSAWLNENLGLNRPMQTEIRSVNISHVSKNNIYGTKDTVKMVVSSVGSWLMILGLGMVDLMRKRGFRINLRLLASKKVLVVLFIVSALSVLRKCLSQA</sequence>
<dbReference type="InterPro" id="IPR024129">
    <property type="entry name" value="Sphingomy_SMPD4"/>
</dbReference>
<dbReference type="PANTHER" id="PTHR31801">
    <property type="entry name" value="ALTERED INHERITANCE OF MITOCHONDRIA PROTEIN 24, MITOCHONDRIAL"/>
    <property type="match status" value="1"/>
</dbReference>
<protein>
    <recommendedName>
        <fullName evidence="3">Sphingomyelin phosphodiesterase 4</fullName>
    </recommendedName>
</protein>
<proteinExistence type="predicted"/>
<accession>A0A7N0VG90</accession>
<name>A0A7N0VG90_KALFE</name>
<dbReference type="Gramene" id="Kaladp0844s0016.1.v1.1">
    <property type="protein sequence ID" value="Kaladp0844s0016.1.v1.1"/>
    <property type="gene ID" value="Kaladp0844s0016.v1.1"/>
</dbReference>
<dbReference type="Pfam" id="PF14724">
    <property type="entry name" value="mit_SMPDase"/>
    <property type="match status" value="1"/>
</dbReference>
<dbReference type="PANTHER" id="PTHR31801:SF1">
    <property type="entry name" value="SPHINGOMYELIN PHOSPHODIESTERASE"/>
    <property type="match status" value="1"/>
</dbReference>
<evidence type="ECO:0008006" key="3">
    <source>
        <dbReference type="Google" id="ProtNLM"/>
    </source>
</evidence>
<organism evidence="1 2">
    <name type="scientific">Kalanchoe fedtschenkoi</name>
    <name type="common">Lavender scallops</name>
    <name type="synonym">South American air plant</name>
    <dbReference type="NCBI Taxonomy" id="63787"/>
    <lineage>
        <taxon>Eukaryota</taxon>
        <taxon>Viridiplantae</taxon>
        <taxon>Streptophyta</taxon>
        <taxon>Embryophyta</taxon>
        <taxon>Tracheophyta</taxon>
        <taxon>Spermatophyta</taxon>
        <taxon>Magnoliopsida</taxon>
        <taxon>eudicotyledons</taxon>
        <taxon>Gunneridae</taxon>
        <taxon>Pentapetalae</taxon>
        <taxon>Saxifragales</taxon>
        <taxon>Crassulaceae</taxon>
        <taxon>Kalanchoe</taxon>
    </lineage>
</organism>
<dbReference type="OMA" id="ECNLYLR"/>
<dbReference type="GO" id="GO:0050290">
    <property type="term" value="F:sphingomyelin phosphodiesterase D activity"/>
    <property type="evidence" value="ECO:0007669"/>
    <property type="project" value="InterPro"/>
</dbReference>
<keyword evidence="2" id="KW-1185">Reference proteome</keyword>